<dbReference type="SMART" id="SM01390">
    <property type="entry name" value="Ribosomal_S4"/>
    <property type="match status" value="1"/>
</dbReference>
<reference evidence="11 12" key="1">
    <citation type="journal article" date="2015" name="Nature">
        <title>rRNA introns, odd ribosomes, and small enigmatic genomes across a large radiation of phyla.</title>
        <authorList>
            <person name="Brown C.T."/>
            <person name="Hug L.A."/>
            <person name="Thomas B.C."/>
            <person name="Sharon I."/>
            <person name="Castelle C.J."/>
            <person name="Singh A."/>
            <person name="Wilkins M.J."/>
            <person name="Williams K.H."/>
            <person name="Banfield J.F."/>
        </authorList>
    </citation>
    <scope>NUCLEOTIDE SEQUENCE [LARGE SCALE GENOMIC DNA]</scope>
</reference>
<evidence type="ECO:0000256" key="6">
    <source>
        <dbReference type="ARBA" id="ARBA00035254"/>
    </source>
</evidence>
<dbReference type="NCBIfam" id="NF003717">
    <property type="entry name" value="PRK05327.1"/>
    <property type="match status" value="1"/>
</dbReference>
<dbReference type="PROSITE" id="PS50889">
    <property type="entry name" value="S4"/>
    <property type="match status" value="1"/>
</dbReference>
<dbReference type="CDD" id="cd00165">
    <property type="entry name" value="S4"/>
    <property type="match status" value="1"/>
</dbReference>
<dbReference type="EMBL" id="LCDO01000001">
    <property type="protein sequence ID" value="KKS57470.1"/>
    <property type="molecule type" value="Genomic_DNA"/>
</dbReference>
<keyword evidence="4 7" id="KW-0689">Ribosomal protein</keyword>
<protein>
    <recommendedName>
        <fullName evidence="6 7">Small ribosomal subunit protein uS4</fullName>
    </recommendedName>
</protein>
<sequence>MEKKIDNSICSQCRRAGEKLFLKGEKCFSPKCLIVKRNYAPGQHGNAKQPRRLTSYGTQLREKQKAKQIYGLREKQFSNYVAKATRKKGNTADTLLKVLETRLDNIVFRLGFVKSRPAARQLVSHKHVLVNGKTVNISSFQVKPNSVISVNLKFVEKSKSMENVFAVLSKKEVPAWLALDADLSTKKVSGKVLGLPKLTEMTLEFDPKKIIEFYSR</sequence>
<evidence type="ECO:0000259" key="10">
    <source>
        <dbReference type="SMART" id="SM01390"/>
    </source>
</evidence>
<dbReference type="InterPro" id="IPR001912">
    <property type="entry name" value="Ribosomal_uS4_N"/>
</dbReference>
<evidence type="ECO:0000256" key="5">
    <source>
        <dbReference type="ARBA" id="ARBA00023274"/>
    </source>
</evidence>
<comment type="caution">
    <text evidence="11">The sequence shown here is derived from an EMBL/GenBank/DDBJ whole genome shotgun (WGS) entry which is preliminary data.</text>
</comment>
<evidence type="ECO:0000256" key="7">
    <source>
        <dbReference type="HAMAP-Rule" id="MF_01306"/>
    </source>
</evidence>
<dbReference type="Gene3D" id="1.10.1050.10">
    <property type="entry name" value="Ribosomal Protein S4 Delta 41, Chain A, domain 1"/>
    <property type="match status" value="1"/>
</dbReference>
<dbReference type="InterPro" id="IPR022801">
    <property type="entry name" value="Ribosomal_uS4"/>
</dbReference>
<dbReference type="PANTHER" id="PTHR11831:SF4">
    <property type="entry name" value="SMALL RIBOSOMAL SUBUNIT PROTEIN US4M"/>
    <property type="match status" value="1"/>
</dbReference>
<keyword evidence="2 7" id="KW-0699">rRNA-binding</keyword>
<evidence type="ECO:0000313" key="12">
    <source>
        <dbReference type="Proteomes" id="UP000034837"/>
    </source>
</evidence>
<feature type="domain" description="Small ribosomal subunit protein uS4 N-terminal" evidence="10">
    <location>
        <begin position="4"/>
        <end position="100"/>
    </location>
</feature>
<dbReference type="AlphaFoldDB" id="A0A0G1A8X0"/>
<keyword evidence="5 7" id="KW-0687">Ribonucleoprotein</keyword>
<name>A0A0G1A8X0_9BACT</name>
<dbReference type="SUPFAM" id="SSF55174">
    <property type="entry name" value="Alpha-L RNA-binding motif"/>
    <property type="match status" value="1"/>
</dbReference>
<dbReference type="FunFam" id="3.10.290.10:FF:000001">
    <property type="entry name" value="30S ribosomal protein S4"/>
    <property type="match status" value="1"/>
</dbReference>
<dbReference type="GO" id="GO:0042274">
    <property type="term" value="P:ribosomal small subunit biogenesis"/>
    <property type="evidence" value="ECO:0007669"/>
    <property type="project" value="TreeGrafter"/>
</dbReference>
<organism evidence="11 12">
    <name type="scientific">Candidatus Magasanikbacteria bacterium GW2011_GWA2_42_32</name>
    <dbReference type="NCBI Taxonomy" id="1619039"/>
    <lineage>
        <taxon>Bacteria</taxon>
        <taxon>Candidatus Magasanikiibacteriota</taxon>
    </lineage>
</organism>
<evidence type="ECO:0000256" key="4">
    <source>
        <dbReference type="ARBA" id="ARBA00022980"/>
    </source>
</evidence>
<evidence type="ECO:0000256" key="2">
    <source>
        <dbReference type="ARBA" id="ARBA00022730"/>
    </source>
</evidence>
<dbReference type="NCBIfam" id="TIGR01017">
    <property type="entry name" value="rpsD_bact"/>
    <property type="match status" value="1"/>
</dbReference>
<dbReference type="PANTHER" id="PTHR11831">
    <property type="entry name" value="30S 40S RIBOSOMAL PROTEIN"/>
    <property type="match status" value="1"/>
</dbReference>
<comment type="function">
    <text evidence="7">With S5 and S12 plays an important role in translational accuracy.</text>
</comment>
<dbReference type="GO" id="GO:0006412">
    <property type="term" value="P:translation"/>
    <property type="evidence" value="ECO:0007669"/>
    <property type="project" value="UniProtKB-UniRule"/>
</dbReference>
<dbReference type="GO" id="GO:0003735">
    <property type="term" value="F:structural constituent of ribosome"/>
    <property type="evidence" value="ECO:0007669"/>
    <property type="project" value="InterPro"/>
</dbReference>
<dbReference type="InterPro" id="IPR002942">
    <property type="entry name" value="S4_RNA-bd"/>
</dbReference>
<evidence type="ECO:0000256" key="3">
    <source>
        <dbReference type="ARBA" id="ARBA00022884"/>
    </source>
</evidence>
<dbReference type="GO" id="GO:0019843">
    <property type="term" value="F:rRNA binding"/>
    <property type="evidence" value="ECO:0007669"/>
    <property type="project" value="UniProtKB-UniRule"/>
</dbReference>
<dbReference type="InterPro" id="IPR005709">
    <property type="entry name" value="Ribosomal_uS4_bac-type"/>
</dbReference>
<evidence type="ECO:0000256" key="8">
    <source>
        <dbReference type="RuleBase" id="RU003699"/>
    </source>
</evidence>
<dbReference type="SMART" id="SM00363">
    <property type="entry name" value="S4"/>
    <property type="match status" value="1"/>
</dbReference>
<feature type="domain" description="RNA-binding S4" evidence="9">
    <location>
        <begin position="101"/>
        <end position="161"/>
    </location>
</feature>
<proteinExistence type="inferred from homology"/>
<dbReference type="InterPro" id="IPR018079">
    <property type="entry name" value="Ribosomal_uS4_CS"/>
</dbReference>
<dbReference type="Pfam" id="PF01479">
    <property type="entry name" value="S4"/>
    <property type="match status" value="1"/>
</dbReference>
<keyword evidence="3 7" id="KW-0694">RNA-binding</keyword>
<comment type="subunit">
    <text evidence="7">Part of the 30S ribosomal subunit. Contacts protein S5. The interaction surface between S4 and S5 is involved in control of translational fidelity.</text>
</comment>
<dbReference type="PATRIC" id="fig|1619039.3.peg.117"/>
<comment type="similarity">
    <text evidence="1 7 8">Belongs to the universal ribosomal protein uS4 family.</text>
</comment>
<dbReference type="InterPro" id="IPR036986">
    <property type="entry name" value="S4_RNA-bd_sf"/>
</dbReference>
<accession>A0A0G1A8X0</accession>
<dbReference type="Proteomes" id="UP000034837">
    <property type="component" value="Unassembled WGS sequence"/>
</dbReference>
<evidence type="ECO:0000313" key="11">
    <source>
        <dbReference type="EMBL" id="KKS57470.1"/>
    </source>
</evidence>
<evidence type="ECO:0000256" key="1">
    <source>
        <dbReference type="ARBA" id="ARBA00007465"/>
    </source>
</evidence>
<dbReference type="Gene3D" id="3.10.290.10">
    <property type="entry name" value="RNA-binding S4 domain"/>
    <property type="match status" value="1"/>
</dbReference>
<evidence type="ECO:0000259" key="9">
    <source>
        <dbReference type="SMART" id="SM00363"/>
    </source>
</evidence>
<gene>
    <name evidence="7" type="primary">rpsD</name>
    <name evidence="11" type="ORF">UV20_C0001G0110</name>
</gene>
<comment type="function">
    <text evidence="7">One of the primary rRNA binding proteins, it binds directly to 16S rRNA where it nucleates assembly of the body of the 30S subunit.</text>
</comment>
<dbReference type="HAMAP" id="MF_01306_B">
    <property type="entry name" value="Ribosomal_uS4_B"/>
    <property type="match status" value="1"/>
</dbReference>
<dbReference type="PROSITE" id="PS00632">
    <property type="entry name" value="RIBOSOMAL_S4"/>
    <property type="match status" value="1"/>
</dbReference>
<dbReference type="Pfam" id="PF00163">
    <property type="entry name" value="Ribosomal_S4"/>
    <property type="match status" value="1"/>
</dbReference>
<dbReference type="GO" id="GO:0015935">
    <property type="term" value="C:small ribosomal subunit"/>
    <property type="evidence" value="ECO:0007669"/>
    <property type="project" value="InterPro"/>
</dbReference>